<dbReference type="InterPro" id="IPR022642">
    <property type="entry name" value="CheR_C"/>
</dbReference>
<dbReference type="InterPro" id="IPR029063">
    <property type="entry name" value="SAM-dependent_MTases_sf"/>
</dbReference>
<evidence type="ECO:0000256" key="3">
    <source>
        <dbReference type="ARBA" id="ARBA00022691"/>
    </source>
</evidence>
<dbReference type="RefSeq" id="WP_318750617.1">
    <property type="nucleotide sequence ID" value="NZ_CP132508.1"/>
</dbReference>
<keyword evidence="6" id="KW-1185">Reference proteome</keyword>
<dbReference type="SUPFAM" id="SSF53335">
    <property type="entry name" value="S-adenosyl-L-methionine-dependent methyltransferases"/>
    <property type="match status" value="1"/>
</dbReference>
<dbReference type="Pfam" id="PF03705">
    <property type="entry name" value="CheR_N"/>
    <property type="match status" value="1"/>
</dbReference>
<gene>
    <name evidence="5" type="ORF">Q5761_10885</name>
</gene>
<reference evidence="5 6" key="1">
    <citation type="submission" date="2023-08" db="EMBL/GenBank/DDBJ databases">
        <title>Genome sequence of Thermaerobacter compostii strain Ins1, a spore-forming filamentous bacterium isolated from a deep geothermal reservoir.</title>
        <authorList>
            <person name="Bregnard D."/>
            <person name="Gonzalez D."/>
            <person name="Junier P."/>
        </authorList>
    </citation>
    <scope>NUCLEOTIDE SEQUENCE [LARGE SCALE GENOMIC DNA]</scope>
    <source>
        <strain evidence="5 6">Ins1</strain>
    </source>
</reference>
<evidence type="ECO:0000259" key="4">
    <source>
        <dbReference type="PROSITE" id="PS50123"/>
    </source>
</evidence>
<keyword evidence="2" id="KW-0808">Transferase</keyword>
<dbReference type="SUPFAM" id="SSF47757">
    <property type="entry name" value="Chemotaxis receptor methyltransferase CheR, N-terminal domain"/>
    <property type="match status" value="1"/>
</dbReference>
<name>A0ABZ0QMY1_9FIRM</name>
<feature type="domain" description="CheR-type methyltransferase" evidence="4">
    <location>
        <begin position="1"/>
        <end position="264"/>
    </location>
</feature>
<dbReference type="InterPro" id="IPR050903">
    <property type="entry name" value="Bact_Chemotaxis_MeTrfase"/>
</dbReference>
<dbReference type="InterPro" id="IPR022641">
    <property type="entry name" value="CheR_N"/>
</dbReference>
<accession>A0ABZ0QMY1</accession>
<dbReference type="PROSITE" id="PS50123">
    <property type="entry name" value="CHER"/>
    <property type="match status" value="1"/>
</dbReference>
<evidence type="ECO:0000313" key="5">
    <source>
        <dbReference type="EMBL" id="WPD18852.1"/>
    </source>
</evidence>
<sequence length="282" mass="31840">MAGALDDAQFAALAAAVRHVLGIDLDAYRSQQLDRRLRFFRARHGLVDNAHLAARLREDAALARQFEDFLTINVSEFFRNPDRFDLLRERFLPALLARRRSLRIWSAGCSVGAEIYSVAILLAELDPAGHHELLGTDIDADALERARQGVFEPLEVRAVPTPWRLRYFRQEGTNWVLHPEVRCRVRFVRHDLVQDPYPADWDLILCRNVVIYFTEPVKRQVWTNLAASLRPGGVLFVGGSESLYGVGATGLRYVAPCFYVREEPAHPLGPQPRPNGEPGPAP</sequence>
<dbReference type="InterPro" id="IPR000780">
    <property type="entry name" value="CheR_MeTrfase"/>
</dbReference>
<keyword evidence="1" id="KW-0489">Methyltransferase</keyword>
<dbReference type="CDD" id="cd02440">
    <property type="entry name" value="AdoMet_MTases"/>
    <property type="match status" value="1"/>
</dbReference>
<dbReference type="Gene3D" id="3.40.50.150">
    <property type="entry name" value="Vaccinia Virus protein VP39"/>
    <property type="match status" value="1"/>
</dbReference>
<organism evidence="5 6">
    <name type="scientific">Thermaerobacter composti</name>
    <dbReference type="NCBI Taxonomy" id="554949"/>
    <lineage>
        <taxon>Bacteria</taxon>
        <taxon>Bacillati</taxon>
        <taxon>Bacillota</taxon>
        <taxon>Clostridia</taxon>
        <taxon>Eubacteriales</taxon>
        <taxon>Clostridiales Family XVII. Incertae Sedis</taxon>
        <taxon>Thermaerobacter</taxon>
    </lineage>
</organism>
<dbReference type="Proteomes" id="UP001304683">
    <property type="component" value="Chromosome"/>
</dbReference>
<dbReference type="SMART" id="SM00138">
    <property type="entry name" value="MeTrc"/>
    <property type="match status" value="1"/>
</dbReference>
<proteinExistence type="predicted"/>
<dbReference type="PANTHER" id="PTHR24422:SF19">
    <property type="entry name" value="CHEMOTAXIS PROTEIN METHYLTRANSFERASE"/>
    <property type="match status" value="1"/>
</dbReference>
<dbReference type="EMBL" id="CP132508">
    <property type="protein sequence ID" value="WPD18852.1"/>
    <property type="molecule type" value="Genomic_DNA"/>
</dbReference>
<dbReference type="PRINTS" id="PR00996">
    <property type="entry name" value="CHERMTFRASE"/>
</dbReference>
<evidence type="ECO:0000256" key="2">
    <source>
        <dbReference type="ARBA" id="ARBA00022679"/>
    </source>
</evidence>
<evidence type="ECO:0000313" key="6">
    <source>
        <dbReference type="Proteomes" id="UP001304683"/>
    </source>
</evidence>
<protein>
    <submittedName>
        <fullName evidence="5">Protein-glutamate O-methyltransferase CheR</fullName>
    </submittedName>
</protein>
<dbReference type="Pfam" id="PF01739">
    <property type="entry name" value="CheR"/>
    <property type="match status" value="1"/>
</dbReference>
<evidence type="ECO:0000256" key="1">
    <source>
        <dbReference type="ARBA" id="ARBA00022603"/>
    </source>
</evidence>
<dbReference type="PANTHER" id="PTHR24422">
    <property type="entry name" value="CHEMOTAXIS PROTEIN METHYLTRANSFERASE"/>
    <property type="match status" value="1"/>
</dbReference>
<keyword evidence="3" id="KW-0949">S-adenosyl-L-methionine</keyword>